<evidence type="ECO:0000259" key="3">
    <source>
        <dbReference type="Pfam" id="PF00149"/>
    </source>
</evidence>
<organism evidence="5 6">
    <name type="scientific">Virgibacillus oceani</name>
    <dbReference type="NCBI Taxonomy" id="1479511"/>
    <lineage>
        <taxon>Bacteria</taxon>
        <taxon>Bacillati</taxon>
        <taxon>Bacillota</taxon>
        <taxon>Bacilli</taxon>
        <taxon>Bacillales</taxon>
        <taxon>Bacillaceae</taxon>
        <taxon>Virgibacillus</taxon>
    </lineage>
</organism>
<comment type="caution">
    <text evidence="5">The sequence shown here is derived from an EMBL/GenBank/DDBJ whole genome shotgun (WGS) entry which is preliminary data.</text>
</comment>
<dbReference type="InterPro" id="IPR011240">
    <property type="entry name" value="Pesterase_YunD"/>
</dbReference>
<dbReference type="Pfam" id="PF00149">
    <property type="entry name" value="Metallophos"/>
    <property type="match status" value="1"/>
</dbReference>
<feature type="domain" description="Calcineurin-like phosphoesterase" evidence="3">
    <location>
        <begin position="7"/>
        <end position="205"/>
    </location>
</feature>
<dbReference type="PIRSF" id="PIRSF036361">
    <property type="entry name" value="YunD"/>
    <property type="match status" value="1"/>
</dbReference>
<dbReference type="InterPro" id="IPR029052">
    <property type="entry name" value="Metallo-depent_PP-like"/>
</dbReference>
<dbReference type="PRINTS" id="PR01607">
    <property type="entry name" value="APYRASEFAMLY"/>
</dbReference>
<dbReference type="EMBL" id="BMFR01000002">
    <property type="protein sequence ID" value="GGG66496.1"/>
    <property type="molecule type" value="Genomic_DNA"/>
</dbReference>
<evidence type="ECO:0000313" key="5">
    <source>
        <dbReference type="EMBL" id="GGG66496.1"/>
    </source>
</evidence>
<dbReference type="GO" id="GO:0009166">
    <property type="term" value="P:nucleotide catabolic process"/>
    <property type="evidence" value="ECO:0007669"/>
    <property type="project" value="InterPro"/>
</dbReference>
<sequence>MLEKLHFYYTNDLHSNFSQWSRVAGYLKDNKARKTAENTSCWVVDVGDHIDRVHPIAEAFMGKANVELMNHAGYDLATIGNNEGITMSHEDLHQLYDAADFQVVCANLHSTSQAEPEWLNPAVTIQSFNGIEIGVIGLTAPFNAYYELLDWHVSDPYKTLKKQIQKLKQSVDIIIVLSHLGISEDQEIARRFQDIDVIIGGHTHHLLRTGEYVNNAIITAAGKHCAFVGEVILTWDHTKKKLIHKEAYTTDITHLARDPETEKTLRELTVKANHMLGQRIAHLENKVEVKWFQDTEIMLKLTDTMKKWTNADCAMLNSGVLLDQLEAGDISYKDIHRICPHPINPCVVELNGDELLEVIRASYTKELMELKLKGFGFRGEVIGRMTFSGLKIETEVHQDGHESIKKVTFNGKQLDQSRTYTVATADTFTFGRLLPEIAKSETKKYFLPEFLRDLLAYTLRNDFSQSDD</sequence>
<dbReference type="GO" id="GO:0000166">
    <property type="term" value="F:nucleotide binding"/>
    <property type="evidence" value="ECO:0007669"/>
    <property type="project" value="UniProtKB-KW"/>
</dbReference>
<dbReference type="CDD" id="cd00845">
    <property type="entry name" value="MPP_UshA_N_like"/>
    <property type="match status" value="1"/>
</dbReference>
<evidence type="ECO:0000259" key="4">
    <source>
        <dbReference type="Pfam" id="PF02872"/>
    </source>
</evidence>
<dbReference type="InterPro" id="IPR008334">
    <property type="entry name" value="5'-Nucleotdase_C"/>
</dbReference>
<reference evidence="5" key="2">
    <citation type="submission" date="2020-09" db="EMBL/GenBank/DDBJ databases">
        <authorList>
            <person name="Sun Q."/>
            <person name="Zhou Y."/>
        </authorList>
    </citation>
    <scope>NUCLEOTIDE SEQUENCE</scope>
    <source>
        <strain evidence="5">CGMCC 1.12754</strain>
    </source>
</reference>
<dbReference type="SUPFAM" id="SSF56300">
    <property type="entry name" value="Metallo-dependent phosphatases"/>
    <property type="match status" value="1"/>
</dbReference>
<dbReference type="Proteomes" id="UP000622860">
    <property type="component" value="Unassembled WGS sequence"/>
</dbReference>
<evidence type="ECO:0000256" key="1">
    <source>
        <dbReference type="ARBA" id="ARBA00022729"/>
    </source>
</evidence>
<reference evidence="5" key="1">
    <citation type="journal article" date="2014" name="Int. J. Syst. Evol. Microbiol.">
        <title>Complete genome sequence of Corynebacterium casei LMG S-19264T (=DSM 44701T), isolated from a smear-ripened cheese.</title>
        <authorList>
            <consortium name="US DOE Joint Genome Institute (JGI-PGF)"/>
            <person name="Walter F."/>
            <person name="Albersmeier A."/>
            <person name="Kalinowski J."/>
            <person name="Ruckert C."/>
        </authorList>
    </citation>
    <scope>NUCLEOTIDE SEQUENCE</scope>
    <source>
        <strain evidence="5">CGMCC 1.12754</strain>
    </source>
</reference>
<protein>
    <submittedName>
        <fullName evidence="5">Metallophosphoesterase YunD</fullName>
    </submittedName>
</protein>
<dbReference type="InterPro" id="IPR004843">
    <property type="entry name" value="Calcineurin-like_PHP"/>
</dbReference>
<dbReference type="InterPro" id="IPR006179">
    <property type="entry name" value="5_nucleotidase/apyrase"/>
</dbReference>
<evidence type="ECO:0000313" key="6">
    <source>
        <dbReference type="Proteomes" id="UP000622860"/>
    </source>
</evidence>
<name>A0A917H420_9BACI</name>
<dbReference type="Gene3D" id="3.90.780.10">
    <property type="entry name" value="5'-Nucleotidase, C-terminal domain"/>
    <property type="match status" value="1"/>
</dbReference>
<dbReference type="SUPFAM" id="SSF55816">
    <property type="entry name" value="5'-nucleotidase (syn. UDP-sugar hydrolase), C-terminal domain"/>
    <property type="match status" value="1"/>
</dbReference>
<feature type="domain" description="5'-Nucleotidase C-terminal" evidence="4">
    <location>
        <begin position="282"/>
        <end position="427"/>
    </location>
</feature>
<dbReference type="Pfam" id="PF02872">
    <property type="entry name" value="5_nucleotid_C"/>
    <property type="match status" value="1"/>
</dbReference>
<evidence type="ECO:0000256" key="2">
    <source>
        <dbReference type="RuleBase" id="RU362119"/>
    </source>
</evidence>
<dbReference type="AlphaFoldDB" id="A0A917H420"/>
<dbReference type="PANTHER" id="PTHR11575">
    <property type="entry name" value="5'-NUCLEOTIDASE-RELATED"/>
    <property type="match status" value="1"/>
</dbReference>
<keyword evidence="2" id="KW-0547">Nucleotide-binding</keyword>
<accession>A0A917H420</accession>
<keyword evidence="6" id="KW-1185">Reference proteome</keyword>
<comment type="similarity">
    <text evidence="2">Belongs to the 5'-nucleotidase family.</text>
</comment>
<gene>
    <name evidence="5" type="primary">yunD</name>
    <name evidence="5" type="ORF">GCM10011398_07660</name>
</gene>
<dbReference type="PANTHER" id="PTHR11575:SF24">
    <property type="entry name" value="5'-NUCLEOTIDASE"/>
    <property type="match status" value="1"/>
</dbReference>
<dbReference type="GO" id="GO:0016787">
    <property type="term" value="F:hydrolase activity"/>
    <property type="evidence" value="ECO:0007669"/>
    <property type="project" value="UniProtKB-KW"/>
</dbReference>
<dbReference type="Gene3D" id="3.60.21.10">
    <property type="match status" value="1"/>
</dbReference>
<proteinExistence type="inferred from homology"/>
<keyword evidence="2" id="KW-0378">Hydrolase</keyword>
<keyword evidence="1" id="KW-0732">Signal</keyword>
<dbReference type="InterPro" id="IPR036907">
    <property type="entry name" value="5'-Nucleotdase_C_sf"/>
</dbReference>